<dbReference type="InterPro" id="IPR028939">
    <property type="entry name" value="P5C_Rdtase_cat_N"/>
</dbReference>
<evidence type="ECO:0000256" key="3">
    <source>
        <dbReference type="ARBA" id="ARBA00023002"/>
    </source>
</evidence>
<protein>
    <recommendedName>
        <fullName evidence="4">Pyrroline-5-carboxylate reductase</fullName>
        <shortName evidence="4">P5C reductase</shortName>
        <shortName evidence="4">P5CR</shortName>
        <ecNumber evidence="4">1.5.1.2</ecNumber>
    </recommendedName>
    <alternativeName>
        <fullName evidence="4">PCA reductase</fullName>
    </alternativeName>
</protein>
<dbReference type="PANTHER" id="PTHR11645">
    <property type="entry name" value="PYRROLINE-5-CARBOXYLATE REDUCTASE"/>
    <property type="match status" value="1"/>
</dbReference>
<evidence type="ECO:0000256" key="2">
    <source>
        <dbReference type="ARBA" id="ARBA00022857"/>
    </source>
</evidence>
<dbReference type="InterPro" id="IPR029036">
    <property type="entry name" value="P5CR_dimer"/>
</dbReference>
<gene>
    <name evidence="4" type="primary">proC</name>
    <name evidence="8" type="ORF">E7747_15905</name>
</gene>
<feature type="domain" description="Pyrroline-5-carboxylate reductase catalytic N-terminal" evidence="6">
    <location>
        <begin position="66"/>
        <end position="121"/>
    </location>
</feature>
<dbReference type="KEGG" id="ddb:E7747_15905"/>
<accession>A0A4P7W671</accession>
<dbReference type="UniPathway" id="UPA00098">
    <property type="reaction ID" value="UER00361"/>
</dbReference>
<feature type="binding site" evidence="5">
    <location>
        <position position="79"/>
    </location>
    <ligand>
        <name>NADPH</name>
        <dbReference type="ChEBI" id="CHEBI:57783"/>
    </ligand>
</feature>
<dbReference type="Pfam" id="PF14748">
    <property type="entry name" value="P5CR_dimer"/>
    <property type="match status" value="1"/>
</dbReference>
<dbReference type="GO" id="GO:0055129">
    <property type="term" value="P:L-proline biosynthetic process"/>
    <property type="evidence" value="ECO:0007669"/>
    <property type="project" value="UniProtKB-UniRule"/>
</dbReference>
<evidence type="ECO:0000313" key="8">
    <source>
        <dbReference type="EMBL" id="QCD43607.1"/>
    </source>
</evidence>
<keyword evidence="4" id="KW-0963">Cytoplasm</keyword>
<comment type="subcellular location">
    <subcellularLocation>
        <location evidence="4">Cytoplasm</location>
    </subcellularLocation>
</comment>
<comment type="catalytic activity">
    <reaction evidence="4">
        <text>L-proline + NADP(+) = (S)-1-pyrroline-5-carboxylate + NADPH + 2 H(+)</text>
        <dbReference type="Rhea" id="RHEA:14109"/>
        <dbReference type="ChEBI" id="CHEBI:15378"/>
        <dbReference type="ChEBI" id="CHEBI:17388"/>
        <dbReference type="ChEBI" id="CHEBI:57783"/>
        <dbReference type="ChEBI" id="CHEBI:58349"/>
        <dbReference type="ChEBI" id="CHEBI:60039"/>
        <dbReference type="EC" id="1.5.1.2"/>
    </reaction>
</comment>
<dbReference type="Gene3D" id="1.10.3730.10">
    <property type="entry name" value="ProC C-terminal domain-like"/>
    <property type="match status" value="1"/>
</dbReference>
<evidence type="ECO:0000256" key="1">
    <source>
        <dbReference type="ARBA" id="ARBA00005525"/>
    </source>
</evidence>
<dbReference type="AlphaFoldDB" id="A0A4P7W671"/>
<evidence type="ECO:0000256" key="4">
    <source>
        <dbReference type="HAMAP-Rule" id="MF_01925"/>
    </source>
</evidence>
<proteinExistence type="inferred from homology"/>
<reference evidence="9" key="1">
    <citation type="submission" date="2019-02" db="EMBL/GenBank/DDBJ databases">
        <title>Isolation and identification of novel species under the genus Muribaculum.</title>
        <authorList>
            <person name="Miyake S."/>
            <person name="Ding Y."/>
            <person name="Low A."/>
            <person name="Soh M."/>
            <person name="Seedorf H."/>
        </authorList>
    </citation>
    <scope>NUCLEOTIDE SEQUENCE [LARGE SCALE GENOMIC DNA]</scope>
    <source>
        <strain evidence="9">H5</strain>
    </source>
</reference>
<dbReference type="PANTHER" id="PTHR11645:SF0">
    <property type="entry name" value="PYRROLINE-5-CARBOXYLATE REDUCTASE 3"/>
    <property type="match status" value="1"/>
</dbReference>
<evidence type="ECO:0000313" key="9">
    <source>
        <dbReference type="Proteomes" id="UP000297149"/>
    </source>
</evidence>
<keyword evidence="4" id="KW-0028">Amino-acid biosynthesis</keyword>
<dbReference type="Pfam" id="PF03807">
    <property type="entry name" value="F420_oxidored"/>
    <property type="match status" value="1"/>
</dbReference>
<comment type="catalytic activity">
    <reaction evidence="4">
        <text>L-proline + NAD(+) = (S)-1-pyrroline-5-carboxylate + NADH + 2 H(+)</text>
        <dbReference type="Rhea" id="RHEA:14105"/>
        <dbReference type="ChEBI" id="CHEBI:15378"/>
        <dbReference type="ChEBI" id="CHEBI:17388"/>
        <dbReference type="ChEBI" id="CHEBI:57540"/>
        <dbReference type="ChEBI" id="CHEBI:57945"/>
        <dbReference type="ChEBI" id="CHEBI:60039"/>
        <dbReference type="EC" id="1.5.1.2"/>
    </reaction>
</comment>
<keyword evidence="3 4" id="KW-0560">Oxidoreductase</keyword>
<dbReference type="Gene3D" id="3.40.50.720">
    <property type="entry name" value="NAD(P)-binding Rossmann-like Domain"/>
    <property type="match status" value="1"/>
</dbReference>
<feature type="domain" description="Pyrroline-5-carboxylate reductase dimerisation" evidence="7">
    <location>
        <begin position="188"/>
        <end position="286"/>
    </location>
</feature>
<dbReference type="EMBL" id="CP039396">
    <property type="protein sequence ID" value="QCD43607.1"/>
    <property type="molecule type" value="Genomic_DNA"/>
</dbReference>
<name>A0A4P7W671_9BACT</name>
<dbReference type="HAMAP" id="MF_01925">
    <property type="entry name" value="P5C_reductase"/>
    <property type="match status" value="1"/>
</dbReference>
<dbReference type="InterPro" id="IPR008927">
    <property type="entry name" value="6-PGluconate_DH-like_C_sf"/>
</dbReference>
<comment type="pathway">
    <text evidence="4">Amino-acid biosynthesis; L-proline biosynthesis; L-proline from L-glutamate 5-semialdehyde: step 1/1.</text>
</comment>
<dbReference type="Proteomes" id="UP000297149">
    <property type="component" value="Chromosome"/>
</dbReference>
<evidence type="ECO:0000259" key="6">
    <source>
        <dbReference type="Pfam" id="PF03807"/>
    </source>
</evidence>
<organism evidence="8 9">
    <name type="scientific">Duncaniella dubosii</name>
    <dbReference type="NCBI Taxonomy" id="2518971"/>
    <lineage>
        <taxon>Bacteria</taxon>
        <taxon>Pseudomonadati</taxon>
        <taxon>Bacteroidota</taxon>
        <taxon>Bacteroidia</taxon>
        <taxon>Bacteroidales</taxon>
        <taxon>Muribaculaceae</taxon>
        <taxon>Duncaniella</taxon>
    </lineage>
</organism>
<dbReference type="InterPro" id="IPR000304">
    <property type="entry name" value="Pyrroline-COOH_reductase"/>
</dbReference>
<keyword evidence="2 4" id="KW-0521">NADP</keyword>
<dbReference type="SUPFAM" id="SSF48179">
    <property type="entry name" value="6-phosphogluconate dehydrogenase C-terminal domain-like"/>
    <property type="match status" value="1"/>
</dbReference>
<dbReference type="SUPFAM" id="SSF51735">
    <property type="entry name" value="NAD(P)-binding Rossmann-fold domains"/>
    <property type="match status" value="1"/>
</dbReference>
<dbReference type="GO" id="GO:0004735">
    <property type="term" value="F:pyrroline-5-carboxylate reductase activity"/>
    <property type="evidence" value="ECO:0007669"/>
    <property type="project" value="UniProtKB-UniRule"/>
</dbReference>
<dbReference type="PIRSF" id="PIRSF000193">
    <property type="entry name" value="Pyrrol-5-carb_rd"/>
    <property type="match status" value="1"/>
</dbReference>
<sequence>MVIVAVDDAVGSCISAVGLLRTADILIDKHTGTNLVFCHAHVRGDVILGEVLYRISVSNPSSAPLEILSQSGARVTSDNIEACRDAELIIVAVKPWIVEKVLTEIKESLDYERQSVVVIAAGLTGAQMSQWLSRSESCDARLLIAMPNTAVSAAQSMTFIVPVNSNDKLTSEVVDAFGCLGETMVIDEPHLPAATALASCGIAYAMRYVRAAVEGGVELGFKADAAQRMVVQTIRGAAALLSVEGAHPEREIDKVTTPGGITIRGLNEMEHAGFSSAVIRGLKASVK</sequence>
<keyword evidence="4" id="KW-0641">Proline biosynthesis</keyword>
<comment type="function">
    <text evidence="4">Catalyzes the reduction of 1-pyrroline-5-carboxylate (PCA) to L-proline.</text>
</comment>
<evidence type="ECO:0000256" key="5">
    <source>
        <dbReference type="PIRSR" id="PIRSR000193-1"/>
    </source>
</evidence>
<dbReference type="GO" id="GO:0005737">
    <property type="term" value="C:cytoplasm"/>
    <property type="evidence" value="ECO:0007669"/>
    <property type="project" value="UniProtKB-SubCell"/>
</dbReference>
<comment type="similarity">
    <text evidence="1 4">Belongs to the pyrroline-5-carboxylate reductase family.</text>
</comment>
<dbReference type="InterPro" id="IPR036291">
    <property type="entry name" value="NAD(P)-bd_dom_sf"/>
</dbReference>
<dbReference type="EC" id="1.5.1.2" evidence="4"/>
<keyword evidence="9" id="KW-1185">Reference proteome</keyword>
<feature type="binding site" evidence="5">
    <location>
        <begin position="92"/>
        <end position="95"/>
    </location>
    <ligand>
        <name>NADP(+)</name>
        <dbReference type="ChEBI" id="CHEBI:58349"/>
    </ligand>
</feature>
<evidence type="ECO:0000259" key="7">
    <source>
        <dbReference type="Pfam" id="PF14748"/>
    </source>
</evidence>